<keyword evidence="2" id="KW-0732">Signal</keyword>
<protein>
    <recommendedName>
        <fullName evidence="5">Calcium-binding protein</fullName>
    </recommendedName>
</protein>
<feature type="signal peptide" evidence="2">
    <location>
        <begin position="1"/>
        <end position="20"/>
    </location>
</feature>
<evidence type="ECO:0000313" key="3">
    <source>
        <dbReference type="EMBL" id="QES49272.1"/>
    </source>
</evidence>
<organism evidence="3 4">
    <name type="scientific">Streptomyces venezuelae</name>
    <dbReference type="NCBI Taxonomy" id="54571"/>
    <lineage>
        <taxon>Bacteria</taxon>
        <taxon>Bacillati</taxon>
        <taxon>Actinomycetota</taxon>
        <taxon>Actinomycetes</taxon>
        <taxon>Kitasatosporales</taxon>
        <taxon>Streptomycetaceae</taxon>
        <taxon>Streptomyces</taxon>
    </lineage>
</organism>
<dbReference type="OrthoDB" id="3296851at2"/>
<evidence type="ECO:0008006" key="5">
    <source>
        <dbReference type="Google" id="ProtNLM"/>
    </source>
</evidence>
<evidence type="ECO:0000256" key="1">
    <source>
        <dbReference type="SAM" id="MobiDB-lite"/>
    </source>
</evidence>
<evidence type="ECO:0000256" key="2">
    <source>
        <dbReference type="SAM" id="SignalP"/>
    </source>
</evidence>
<gene>
    <name evidence="3" type="ORF">DEJ50_17115</name>
</gene>
<reference evidence="3 4" key="1">
    <citation type="submission" date="2018-05" db="EMBL/GenBank/DDBJ databases">
        <title>Streptomyces venezuelae.</title>
        <authorList>
            <person name="Kim W."/>
            <person name="Lee N."/>
            <person name="Cho B.-K."/>
        </authorList>
    </citation>
    <scope>NUCLEOTIDE SEQUENCE [LARGE SCALE GENOMIC DNA]</scope>
    <source>
        <strain evidence="3 4">ATCC 21782</strain>
    </source>
</reference>
<accession>A0A5P2D291</accession>
<name>A0A5P2D291_STRVZ</name>
<proteinExistence type="predicted"/>
<evidence type="ECO:0000313" key="4">
    <source>
        <dbReference type="Proteomes" id="UP000325211"/>
    </source>
</evidence>
<dbReference type="Proteomes" id="UP000325211">
    <property type="component" value="Chromosome"/>
</dbReference>
<feature type="chain" id="PRO_5038906615" description="Calcium-binding protein" evidence="2">
    <location>
        <begin position="21"/>
        <end position="261"/>
    </location>
</feature>
<feature type="region of interest" description="Disordered" evidence="1">
    <location>
        <begin position="73"/>
        <end position="99"/>
    </location>
</feature>
<dbReference type="AlphaFoldDB" id="A0A5P2D291"/>
<sequence length="261" mass="27159">MRRPVTATLAIAVAALTLFAAPTAARADRAIPPRILSGTIHPSVVPVGPEGSRTFSASFVAEDDSGIRPDGAEAILDGPGPTDLTSDRPPSGTSICTPTSPTRATCRFTFTVNSGRLTNADAGTFRLWALVTSNDFDPHTGSGGLVTAGDLDSVRIQRLSQLTIDVFPKRPRPGYPHGVVGRLTLADWDNGGYIGAPAGLGVRLEYIPYGGSTWQPVADLTTGRGGVVLTSTPPRAPGEWTLVHEGTETTSFGSAPAFDVP</sequence>
<dbReference type="RefSeq" id="WP_150208856.1">
    <property type="nucleotide sequence ID" value="NZ_CP029190.1"/>
</dbReference>
<dbReference type="EMBL" id="CP029190">
    <property type="protein sequence ID" value="QES49272.1"/>
    <property type="molecule type" value="Genomic_DNA"/>
</dbReference>